<dbReference type="HOGENOM" id="CLU_1548436_0_0_1"/>
<dbReference type="Proteomes" id="UP000022910">
    <property type="component" value="Unassembled WGS sequence"/>
</dbReference>
<evidence type="ECO:0000313" key="2">
    <source>
        <dbReference type="EMBL" id="EXX73723.1"/>
    </source>
</evidence>
<proteinExistence type="predicted"/>
<feature type="transmembrane region" description="Helical" evidence="1">
    <location>
        <begin position="81"/>
        <end position="100"/>
    </location>
</feature>
<organism evidence="2 3">
    <name type="scientific">Rhizophagus irregularis (strain DAOM 197198w)</name>
    <name type="common">Glomus intraradices</name>
    <dbReference type="NCBI Taxonomy" id="1432141"/>
    <lineage>
        <taxon>Eukaryota</taxon>
        <taxon>Fungi</taxon>
        <taxon>Fungi incertae sedis</taxon>
        <taxon>Mucoromycota</taxon>
        <taxon>Glomeromycotina</taxon>
        <taxon>Glomeromycetes</taxon>
        <taxon>Glomerales</taxon>
        <taxon>Glomeraceae</taxon>
        <taxon>Rhizophagus</taxon>
    </lineage>
</organism>
<gene>
    <name evidence="2" type="ORF">RirG_057800</name>
</gene>
<sequence>MRLPIVHVRILIFAISIACSTIDTFAFVSIYAYLNYGFSTKDDLNDLRIIIFSLINDALSLLIGGYYLIRLEYMWNNPPKIVDYAVCGIELALWIIYAGLQSKFLDFANVLLAISFIYGILNVILYFVLGIFLIEFKLRLRKFGVDKLTPLGRTNNNSGVETNNSVIEVREHN</sequence>
<feature type="transmembrane region" description="Helical" evidence="1">
    <location>
        <begin position="12"/>
        <end position="34"/>
    </location>
</feature>
<dbReference type="AlphaFoldDB" id="A0A015N3P6"/>
<name>A0A015N3P6_RHIIW</name>
<reference evidence="2 3" key="1">
    <citation type="submission" date="2014-02" db="EMBL/GenBank/DDBJ databases">
        <title>Single nucleus genome sequencing reveals high similarity among nuclei of an endomycorrhizal fungus.</title>
        <authorList>
            <person name="Lin K."/>
            <person name="Geurts R."/>
            <person name="Zhang Z."/>
            <person name="Limpens E."/>
            <person name="Saunders D.G."/>
            <person name="Mu D."/>
            <person name="Pang E."/>
            <person name="Cao H."/>
            <person name="Cha H."/>
            <person name="Lin T."/>
            <person name="Zhou Q."/>
            <person name="Shang Y."/>
            <person name="Li Y."/>
            <person name="Ivanov S."/>
            <person name="Sharma T."/>
            <person name="Velzen R.V."/>
            <person name="Ruijter N.D."/>
            <person name="Aanen D.K."/>
            <person name="Win J."/>
            <person name="Kamoun S."/>
            <person name="Bisseling T."/>
            <person name="Huang S."/>
        </authorList>
    </citation>
    <scope>NUCLEOTIDE SEQUENCE [LARGE SCALE GENOMIC DNA]</scope>
    <source>
        <strain evidence="3">DAOM197198w</strain>
    </source>
</reference>
<keyword evidence="1" id="KW-1133">Transmembrane helix</keyword>
<evidence type="ECO:0000313" key="3">
    <source>
        <dbReference type="Proteomes" id="UP000022910"/>
    </source>
</evidence>
<protein>
    <submittedName>
        <fullName evidence="2">Uncharacterized protein</fullName>
    </submittedName>
</protein>
<dbReference type="EMBL" id="JEMT01013783">
    <property type="protein sequence ID" value="EXX73723.1"/>
    <property type="molecule type" value="Genomic_DNA"/>
</dbReference>
<comment type="caution">
    <text evidence="2">The sequence shown here is derived from an EMBL/GenBank/DDBJ whole genome shotgun (WGS) entry which is preliminary data.</text>
</comment>
<keyword evidence="3" id="KW-1185">Reference proteome</keyword>
<keyword evidence="1" id="KW-0812">Transmembrane</keyword>
<evidence type="ECO:0000256" key="1">
    <source>
        <dbReference type="SAM" id="Phobius"/>
    </source>
</evidence>
<feature type="transmembrane region" description="Helical" evidence="1">
    <location>
        <begin position="112"/>
        <end position="134"/>
    </location>
</feature>
<dbReference type="OrthoDB" id="2320095at2759"/>
<keyword evidence="1" id="KW-0472">Membrane</keyword>
<accession>A0A015N3P6</accession>
<feature type="transmembrane region" description="Helical" evidence="1">
    <location>
        <begin position="49"/>
        <end position="69"/>
    </location>
</feature>